<evidence type="ECO:0000313" key="3">
    <source>
        <dbReference type="EMBL" id="MBU5627661.1"/>
    </source>
</evidence>
<dbReference type="HAMAP" id="MF_01113">
    <property type="entry name" value="DNApol_IV"/>
    <property type="match status" value="1"/>
</dbReference>
<feature type="binding site" evidence="1">
    <location>
        <position position="105"/>
    </location>
    <ligand>
        <name>Mg(2+)</name>
        <dbReference type="ChEBI" id="CHEBI:18420"/>
    </ligand>
</feature>
<reference evidence="3 4" key="1">
    <citation type="submission" date="2021-06" db="EMBL/GenBank/DDBJ databases">
        <authorList>
            <person name="Sun Q."/>
            <person name="Li D."/>
        </authorList>
    </citation>
    <scope>NUCLEOTIDE SEQUENCE [LARGE SCALE GENOMIC DNA]</scope>
    <source>
        <strain evidence="3 4">MSJ-2</strain>
    </source>
</reference>
<dbReference type="CDD" id="cd03586">
    <property type="entry name" value="PolY_Pol_IV_kappa"/>
    <property type="match status" value="1"/>
</dbReference>
<keyword evidence="1" id="KW-0515">Mutator protein</keyword>
<dbReference type="GO" id="GO:0003887">
    <property type="term" value="F:DNA-directed DNA polymerase activity"/>
    <property type="evidence" value="ECO:0007669"/>
    <property type="project" value="UniProtKB-EC"/>
</dbReference>
<dbReference type="PANTHER" id="PTHR11076:SF33">
    <property type="entry name" value="DNA POLYMERASE KAPPA"/>
    <property type="match status" value="1"/>
</dbReference>
<keyword evidence="1" id="KW-0239">DNA-directed DNA polymerase</keyword>
<dbReference type="Pfam" id="PF11799">
    <property type="entry name" value="IMS_C"/>
    <property type="match status" value="1"/>
</dbReference>
<comment type="similarity">
    <text evidence="1">Belongs to the DNA polymerase type-Y family.</text>
</comment>
<gene>
    <name evidence="1 3" type="primary">dinB</name>
    <name evidence="3" type="ORF">KQI82_12155</name>
</gene>
<dbReference type="Pfam" id="PF00817">
    <property type="entry name" value="IMS"/>
    <property type="match status" value="1"/>
</dbReference>
<keyword evidence="1" id="KW-0227">DNA damage</keyword>
<comment type="function">
    <text evidence="1">Poorly processive, error-prone DNA polymerase involved in untargeted mutagenesis. Copies undamaged DNA at stalled replication forks, which arise in vivo from mismatched or misaligned primer ends. These misaligned primers can be extended by PolIV. Exhibits no 3'-5' exonuclease (proofreading) activity. May be involved in translesional synthesis, in conjunction with the beta clamp from PolIII.</text>
</comment>
<protein>
    <recommendedName>
        <fullName evidence="1">DNA polymerase IV</fullName>
        <shortName evidence="1">Pol IV</shortName>
        <ecNumber evidence="1">2.7.7.7</ecNumber>
    </recommendedName>
</protein>
<comment type="subcellular location">
    <subcellularLocation>
        <location evidence="1">Cytoplasm</location>
    </subcellularLocation>
</comment>
<evidence type="ECO:0000256" key="1">
    <source>
        <dbReference type="HAMAP-Rule" id="MF_01113"/>
    </source>
</evidence>
<keyword evidence="1" id="KW-0963">Cytoplasm</keyword>
<dbReference type="InterPro" id="IPR017961">
    <property type="entry name" value="DNA_pol_Y-fam_little_finger"/>
</dbReference>
<comment type="caution">
    <text evidence="3">The sequence shown here is derived from an EMBL/GenBank/DDBJ whole genome shotgun (WGS) entry which is preliminary data.</text>
</comment>
<dbReference type="EMBL" id="JAHLQN010000001">
    <property type="protein sequence ID" value="MBU5627661.1"/>
    <property type="molecule type" value="Genomic_DNA"/>
</dbReference>
<name>A0ABS6FBM3_9FIRM</name>
<evidence type="ECO:0000313" key="4">
    <source>
        <dbReference type="Proteomes" id="UP000787672"/>
    </source>
</evidence>
<comment type="catalytic activity">
    <reaction evidence="1">
        <text>DNA(n) + a 2'-deoxyribonucleoside 5'-triphosphate = DNA(n+1) + diphosphate</text>
        <dbReference type="Rhea" id="RHEA:22508"/>
        <dbReference type="Rhea" id="RHEA-COMP:17339"/>
        <dbReference type="Rhea" id="RHEA-COMP:17340"/>
        <dbReference type="ChEBI" id="CHEBI:33019"/>
        <dbReference type="ChEBI" id="CHEBI:61560"/>
        <dbReference type="ChEBI" id="CHEBI:173112"/>
        <dbReference type="EC" id="2.7.7.7"/>
    </reaction>
</comment>
<comment type="subunit">
    <text evidence="1">Monomer.</text>
</comment>
<feature type="binding site" evidence="1">
    <location>
        <position position="9"/>
    </location>
    <ligand>
        <name>Mg(2+)</name>
        <dbReference type="ChEBI" id="CHEBI:18420"/>
    </ligand>
</feature>
<keyword evidence="1" id="KW-0238">DNA-binding</keyword>
<keyword evidence="1" id="KW-0460">Magnesium</keyword>
<keyword evidence="1" id="KW-0479">Metal-binding</keyword>
<sequence length="401" mass="44427">MERTILHCDLNCFYASVELLSHQDLRDVPMAVCGDPGARHGIILAKNEPAKQMGVITAETIWQAKRKCPDLVLLPPHHDLYREYSKQVNALYNQYTDLVEPFGIDESWLDITGSAHLFGGDGVRIADELRRRIREEFGLTASVGVSFNKVFAKLGSDYKKPDATTLISPANWREIVWPLPVGSLLFVGQAVKRALGRFGITTIGQLAGCSGEMLEGLLGKQGLQLHAYANGLDQSRVLSAAEREPVKSVGNSSTFSRNLTTWDEVRTGIAMLSDSVAMRLRRHSLCAGGVQVTVRNPEFQNRSRQTQFSHPTHLMRDLSDGALELVKTIWRPPSPIRMLSVTAIHLVAEEESYSQLDLLNSAAKSEKQEKLERAMDSIRGRYGKDAIAFGSPAGRLDETED</sequence>
<feature type="site" description="Substrate discrimination" evidence="1">
    <location>
        <position position="14"/>
    </location>
</feature>
<dbReference type="InterPro" id="IPR050116">
    <property type="entry name" value="DNA_polymerase-Y"/>
</dbReference>
<keyword evidence="1" id="KW-0235">DNA replication</keyword>
<feature type="domain" description="UmuC" evidence="2">
    <location>
        <begin position="5"/>
        <end position="188"/>
    </location>
</feature>
<keyword evidence="1 3" id="KW-0548">Nucleotidyltransferase</keyword>
<dbReference type="InterPro" id="IPR001126">
    <property type="entry name" value="UmuC"/>
</dbReference>
<keyword evidence="1 3" id="KW-0808">Transferase</keyword>
<dbReference type="InterPro" id="IPR022880">
    <property type="entry name" value="DNApol_IV"/>
</dbReference>
<evidence type="ECO:0000259" key="2">
    <source>
        <dbReference type="PROSITE" id="PS50173"/>
    </source>
</evidence>
<dbReference type="Proteomes" id="UP000787672">
    <property type="component" value="Unassembled WGS sequence"/>
</dbReference>
<keyword evidence="4" id="KW-1185">Reference proteome</keyword>
<dbReference type="RefSeq" id="WP_216633009.1">
    <property type="nucleotide sequence ID" value="NZ_JAHLQN010000001.1"/>
</dbReference>
<comment type="cofactor">
    <cofactor evidence="1">
        <name>Mg(2+)</name>
        <dbReference type="ChEBI" id="CHEBI:18420"/>
    </cofactor>
    <text evidence="1">Binds 2 magnesium ions per subunit.</text>
</comment>
<keyword evidence="1" id="KW-0234">DNA repair</keyword>
<dbReference type="NCBIfam" id="NF002677">
    <property type="entry name" value="PRK02406.1"/>
    <property type="match status" value="1"/>
</dbReference>
<dbReference type="PROSITE" id="PS50173">
    <property type="entry name" value="UMUC"/>
    <property type="match status" value="1"/>
</dbReference>
<dbReference type="EC" id="2.7.7.7" evidence="1"/>
<proteinExistence type="inferred from homology"/>
<organism evidence="3 4">
    <name type="scientific">Dysosmobacter acutus</name>
    <dbReference type="NCBI Taxonomy" id="2841504"/>
    <lineage>
        <taxon>Bacteria</taxon>
        <taxon>Bacillati</taxon>
        <taxon>Bacillota</taxon>
        <taxon>Clostridia</taxon>
        <taxon>Eubacteriales</taxon>
        <taxon>Oscillospiraceae</taxon>
        <taxon>Dysosmobacter</taxon>
    </lineage>
</organism>
<dbReference type="PANTHER" id="PTHR11076">
    <property type="entry name" value="DNA REPAIR POLYMERASE UMUC / TRANSFERASE FAMILY MEMBER"/>
    <property type="match status" value="1"/>
</dbReference>
<feature type="active site" evidence="1">
    <location>
        <position position="106"/>
    </location>
</feature>
<accession>A0ABS6FBM3</accession>